<dbReference type="KEGG" id="dku:Desku_0759"/>
<sequence length="238" mass="26841">MNTVVQYLGYHWKGIPLTPTTAGQCRVCGGDLVGEVSTYKEVFGGRDNWTEEGMVALPDGEYVCQACRDVALGTSVNGKTRSRNENYFLRSYGFWVTDVELVFMESPEDLLRIDPGGRPFGVFIKDGDLKRKHFLYYIPLNMSVEEAWVFRAALLRPVPVRLSLLRYTAHKTVSAAEKIFAEKGVVLSQSAVVKYESLSERRRGELEQSGFPGREVSAMTVSERELLASIVRGFFRYN</sequence>
<dbReference type="EMBL" id="CP002770">
    <property type="protein sequence ID" value="AEG14365.1"/>
    <property type="molecule type" value="Genomic_DNA"/>
</dbReference>
<accession>A0AAU8PNT1</accession>
<evidence type="ECO:0008006" key="3">
    <source>
        <dbReference type="Google" id="ProtNLM"/>
    </source>
</evidence>
<evidence type="ECO:0000313" key="1">
    <source>
        <dbReference type="EMBL" id="AEG14365.1"/>
    </source>
</evidence>
<gene>
    <name evidence="1" type="ordered locus">Desku_0759</name>
</gene>
<protein>
    <recommendedName>
        <fullName evidence="3">HNH endonuclease 5 domain-containing protein</fullName>
    </recommendedName>
</protein>
<keyword evidence="2" id="KW-1185">Reference proteome</keyword>
<name>A0AAU8PNT1_DESK7</name>
<dbReference type="RefSeq" id="WP_013821880.1">
    <property type="nucleotide sequence ID" value="NC_015573.1"/>
</dbReference>
<dbReference type="AlphaFoldDB" id="A0AAU8PNT1"/>
<organism evidence="1 2">
    <name type="scientific">Desulfofundulus kuznetsovii (strain DSM 6115 / VKM B-1805 / 17)</name>
    <name type="common">Desulfotomaculum kuznetsovii</name>
    <dbReference type="NCBI Taxonomy" id="760568"/>
    <lineage>
        <taxon>Bacteria</taxon>
        <taxon>Bacillati</taxon>
        <taxon>Bacillota</taxon>
        <taxon>Clostridia</taxon>
        <taxon>Eubacteriales</taxon>
        <taxon>Peptococcaceae</taxon>
        <taxon>Desulfofundulus</taxon>
    </lineage>
</organism>
<dbReference type="Proteomes" id="UP000009229">
    <property type="component" value="Chromosome"/>
</dbReference>
<proteinExistence type="predicted"/>
<evidence type="ECO:0000313" key="2">
    <source>
        <dbReference type="Proteomes" id="UP000009229"/>
    </source>
</evidence>
<reference evidence="2" key="1">
    <citation type="submission" date="2011-05" db="EMBL/GenBank/DDBJ databases">
        <title>Complete sequence of Desulfotomaculum kuznetsovii DSM 6115.</title>
        <authorList>
            <person name="Lucas S."/>
            <person name="Han J."/>
            <person name="Lapidus A."/>
            <person name="Cheng J.-F."/>
            <person name="Goodwin L."/>
            <person name="Pitluck S."/>
            <person name="Peters L."/>
            <person name="Mikhailova N."/>
            <person name="Lu M."/>
            <person name="Saunders E."/>
            <person name="Han C."/>
            <person name="Tapia R."/>
            <person name="Land M."/>
            <person name="Hauser L."/>
            <person name="Kyrpides N."/>
            <person name="Ivanova N."/>
            <person name="Pagani I."/>
            <person name="Nazina T."/>
            <person name="Ivanova A."/>
            <person name="Parshina S."/>
            <person name="Kuever J."/>
            <person name="Muyzer G."/>
            <person name="Plugge C."/>
            <person name="Stams A."/>
            <person name="Woyke T."/>
        </authorList>
    </citation>
    <scope>NUCLEOTIDE SEQUENCE [LARGE SCALE GENOMIC DNA]</scope>
    <source>
        <strain evidence="2">DSM 6115 / VKM B-1805 / 17</strain>
    </source>
</reference>